<dbReference type="Proteomes" id="UP000053317">
    <property type="component" value="Unassembled WGS sequence"/>
</dbReference>
<dbReference type="SUPFAM" id="SSF55257">
    <property type="entry name" value="RBP11-like subunits of RNA polymerase"/>
    <property type="match status" value="1"/>
</dbReference>
<dbReference type="HAMAP" id="MF_00261">
    <property type="entry name" value="RNApol_arch_Rpo11"/>
    <property type="match status" value="1"/>
</dbReference>
<sequence>MTGSGEVPMHGASGYATGAPNAIRDYLPEHIAHNARHGPSVNYESDNAPPDRFESFLLGAGEKKITSQVDTRMPNTVIFTLNKEDHTLGNLLKSRLLQNPNVLFSGYKVPHPMFPTVELRVQTNGEVTPKDALIGACTDLVNDLSTLSREFTKEFELRKMVGAGQNGNNGQNGQ</sequence>
<dbReference type="EMBL" id="LCWF01000005">
    <property type="protein sequence ID" value="KKY29132.1"/>
    <property type="molecule type" value="Genomic_DNA"/>
</dbReference>
<dbReference type="GO" id="GO:0005665">
    <property type="term" value="C:RNA polymerase II, core complex"/>
    <property type="evidence" value="ECO:0007669"/>
    <property type="project" value="InterPro"/>
</dbReference>
<organism evidence="7 8">
    <name type="scientific">Phaeomoniella chlamydospora</name>
    <name type="common">Phaeoacremonium chlamydosporum</name>
    <dbReference type="NCBI Taxonomy" id="158046"/>
    <lineage>
        <taxon>Eukaryota</taxon>
        <taxon>Fungi</taxon>
        <taxon>Dikarya</taxon>
        <taxon>Ascomycota</taxon>
        <taxon>Pezizomycotina</taxon>
        <taxon>Eurotiomycetes</taxon>
        <taxon>Chaetothyriomycetidae</taxon>
        <taxon>Phaeomoniellales</taxon>
        <taxon>Phaeomoniellaceae</taxon>
        <taxon>Phaeomoniella</taxon>
    </lineage>
</organism>
<evidence type="ECO:0000313" key="7">
    <source>
        <dbReference type="EMBL" id="KKY29132.1"/>
    </source>
</evidence>
<dbReference type="Pfam" id="PF13656">
    <property type="entry name" value="RNA_pol_L_2"/>
    <property type="match status" value="1"/>
</dbReference>
<dbReference type="PROSITE" id="PS01154">
    <property type="entry name" value="RNA_POL_L_13KD"/>
    <property type="match status" value="1"/>
</dbReference>
<proteinExistence type="inferred from homology"/>
<dbReference type="InterPro" id="IPR037685">
    <property type="entry name" value="RBP11"/>
</dbReference>
<dbReference type="GO" id="GO:0003899">
    <property type="term" value="F:DNA-directed RNA polymerase activity"/>
    <property type="evidence" value="ECO:0007669"/>
    <property type="project" value="InterPro"/>
</dbReference>
<evidence type="ECO:0000256" key="1">
    <source>
        <dbReference type="ARBA" id="ARBA00004123"/>
    </source>
</evidence>
<dbReference type="CDD" id="cd06926">
    <property type="entry name" value="RNAP_II_RPB11"/>
    <property type="match status" value="1"/>
</dbReference>
<dbReference type="FunFam" id="3.30.1360.10:FF:000003">
    <property type="entry name" value="DNA-directed RNA polymerase II subunit RPB11"/>
    <property type="match status" value="1"/>
</dbReference>
<reference evidence="7 8" key="1">
    <citation type="submission" date="2015-05" db="EMBL/GenBank/DDBJ databases">
        <title>Distinctive expansion of gene families associated with plant cell wall degradation and secondary metabolism in the genomes of grapevine trunk pathogens.</title>
        <authorList>
            <person name="Lawrence D.P."/>
            <person name="Travadon R."/>
            <person name="Rolshausen P.E."/>
            <person name="Baumgartner K."/>
        </authorList>
    </citation>
    <scope>NUCLEOTIDE SEQUENCE [LARGE SCALE GENOMIC DNA]</scope>
    <source>
        <strain evidence="7">UCRPC4</strain>
    </source>
</reference>
<dbReference type="GO" id="GO:0003677">
    <property type="term" value="F:DNA binding"/>
    <property type="evidence" value="ECO:0007669"/>
    <property type="project" value="InterPro"/>
</dbReference>
<evidence type="ECO:0000256" key="4">
    <source>
        <dbReference type="ARBA" id="ARBA00023242"/>
    </source>
</evidence>
<dbReference type="Gene3D" id="3.30.1360.10">
    <property type="entry name" value="RNA polymerase, RBP11-like subunit"/>
    <property type="match status" value="1"/>
</dbReference>
<keyword evidence="2 7" id="KW-0240">DNA-directed RNA polymerase</keyword>
<comment type="caution">
    <text evidence="7">The sequence shown here is derived from an EMBL/GenBank/DDBJ whole genome shotgun (WGS) entry which is preliminary data.</text>
</comment>
<dbReference type="InterPro" id="IPR036603">
    <property type="entry name" value="RBP11-like"/>
</dbReference>
<comment type="subcellular location">
    <subcellularLocation>
        <location evidence="1">Nucleus</location>
    </subcellularLocation>
</comment>
<dbReference type="InterPro" id="IPR009025">
    <property type="entry name" value="RBP11-like_dimer"/>
</dbReference>
<dbReference type="PANTHER" id="PTHR13946">
    <property type="entry name" value="DNA-DIRECTED RNA POLYMERASE I,II,III"/>
    <property type="match status" value="1"/>
</dbReference>
<dbReference type="PANTHER" id="PTHR13946:SF16">
    <property type="entry name" value="DNA-DIRECTED RNA POLYMERASE II SUBUNIT RPB11"/>
    <property type="match status" value="1"/>
</dbReference>
<dbReference type="InterPro" id="IPR008193">
    <property type="entry name" value="RNA_pol_Rpb11_13-16kDa_CS"/>
</dbReference>
<evidence type="ECO:0000259" key="6">
    <source>
        <dbReference type="Pfam" id="PF13656"/>
    </source>
</evidence>
<dbReference type="OrthoDB" id="10248581at2759"/>
<feature type="domain" description="DNA-directed RNA polymerase RBP11-like dimerisation" evidence="6">
    <location>
        <begin position="77"/>
        <end position="149"/>
    </location>
</feature>
<evidence type="ECO:0000256" key="3">
    <source>
        <dbReference type="ARBA" id="ARBA00023163"/>
    </source>
</evidence>
<protein>
    <submittedName>
        <fullName evidence="7">Putative dna-directed rna polymerase ii subunit</fullName>
    </submittedName>
</protein>
<dbReference type="GO" id="GO:0006366">
    <property type="term" value="P:transcription by RNA polymerase II"/>
    <property type="evidence" value="ECO:0007669"/>
    <property type="project" value="InterPro"/>
</dbReference>
<keyword evidence="3" id="KW-0804">Transcription</keyword>
<keyword evidence="4" id="KW-0539">Nucleus</keyword>
<dbReference type="GO" id="GO:0046983">
    <property type="term" value="F:protein dimerization activity"/>
    <property type="evidence" value="ECO:0007669"/>
    <property type="project" value="InterPro"/>
</dbReference>
<gene>
    <name evidence="7" type="ORF">UCRPC4_g00164</name>
</gene>
<evidence type="ECO:0000313" key="8">
    <source>
        <dbReference type="Proteomes" id="UP000053317"/>
    </source>
</evidence>
<name>A0A0G2F2V7_PHACM</name>
<comment type="similarity">
    <text evidence="5">Belongs to the archaeal Rpo11/eukaryotic RPB11/RPC19 RNA polymerase subunit family.</text>
</comment>
<evidence type="ECO:0000256" key="5">
    <source>
        <dbReference type="ARBA" id="ARBA00025751"/>
    </source>
</evidence>
<dbReference type="InterPro" id="IPR022905">
    <property type="entry name" value="Rpo11-like"/>
</dbReference>
<reference evidence="7 8" key="2">
    <citation type="submission" date="2015-05" db="EMBL/GenBank/DDBJ databases">
        <authorList>
            <person name="Morales-Cruz A."/>
            <person name="Amrine K.C."/>
            <person name="Cantu D."/>
        </authorList>
    </citation>
    <scope>NUCLEOTIDE SEQUENCE [LARGE SCALE GENOMIC DNA]</scope>
    <source>
        <strain evidence="7">UCRPC4</strain>
    </source>
</reference>
<keyword evidence="8" id="KW-1185">Reference proteome</keyword>
<dbReference type="AlphaFoldDB" id="A0A0G2F2V7"/>
<evidence type="ECO:0000256" key="2">
    <source>
        <dbReference type="ARBA" id="ARBA00022478"/>
    </source>
</evidence>
<accession>A0A0G2F2V7</accession>